<evidence type="ECO:0000313" key="1">
    <source>
        <dbReference type="EMBL" id="CAG8806162.1"/>
    </source>
</evidence>
<comment type="caution">
    <text evidence="1">The sequence shown here is derived from an EMBL/GenBank/DDBJ whole genome shotgun (WGS) entry which is preliminary data.</text>
</comment>
<name>A0A9N9PDD8_9GLOM</name>
<dbReference type="EMBL" id="CAJVPY010040904">
    <property type="protein sequence ID" value="CAG8806162.1"/>
    <property type="molecule type" value="Genomic_DNA"/>
</dbReference>
<dbReference type="Proteomes" id="UP000789405">
    <property type="component" value="Unassembled WGS sequence"/>
</dbReference>
<protein>
    <submittedName>
        <fullName evidence="1">23817_t:CDS:1</fullName>
    </submittedName>
</protein>
<gene>
    <name evidence="1" type="ORF">DERYTH_LOCUS24414</name>
</gene>
<organism evidence="1 2">
    <name type="scientific">Dentiscutata erythropus</name>
    <dbReference type="NCBI Taxonomy" id="1348616"/>
    <lineage>
        <taxon>Eukaryota</taxon>
        <taxon>Fungi</taxon>
        <taxon>Fungi incertae sedis</taxon>
        <taxon>Mucoromycota</taxon>
        <taxon>Glomeromycotina</taxon>
        <taxon>Glomeromycetes</taxon>
        <taxon>Diversisporales</taxon>
        <taxon>Gigasporaceae</taxon>
        <taxon>Dentiscutata</taxon>
    </lineage>
</organism>
<feature type="non-terminal residue" evidence="1">
    <location>
        <position position="1"/>
    </location>
</feature>
<accession>A0A9N9PDD8</accession>
<evidence type="ECO:0000313" key="2">
    <source>
        <dbReference type="Proteomes" id="UP000789405"/>
    </source>
</evidence>
<sequence>RNVYFEKLESDLITGYVTEINSELLTAEDIQKLWNERNSLELIFDDLEENNR</sequence>
<reference evidence="1" key="1">
    <citation type="submission" date="2021-06" db="EMBL/GenBank/DDBJ databases">
        <authorList>
            <person name="Kallberg Y."/>
            <person name="Tangrot J."/>
            <person name="Rosling A."/>
        </authorList>
    </citation>
    <scope>NUCLEOTIDE SEQUENCE</scope>
    <source>
        <strain evidence="1">MA453B</strain>
    </source>
</reference>
<dbReference type="AlphaFoldDB" id="A0A9N9PDD8"/>
<proteinExistence type="predicted"/>
<keyword evidence="2" id="KW-1185">Reference proteome</keyword>